<keyword evidence="8 10" id="KW-0472">Membrane</keyword>
<dbReference type="PRINTS" id="PR00344">
    <property type="entry name" value="BCTRLSENSOR"/>
</dbReference>
<sequence length="474" mass="52008">MFRKLRLQFIFTNLAIITALFVSLTIGVYILLQIKMISHAEFFSKRLATLIKSGTVPEFPPFDQRPPQPGRERPFDPFKPPQSFGFPKPPEAFGLLKQRDPSGLEKRIRILAPPVRLLEPFGPKPPAKRPLAPVFFVKTGPAGNMIQSPGMEPLLAEFSGTVQKIMGARKESGTVAFSRSSYYYYRTALAKGAGSVIIFQDLRQDKNIQQSLVVSLIVTGVIFLVLSLAGSLFMAQRAIAPIQKAWQQQKDFLADASHELRTPLAIIQTNLDVVFSNPRETVAEQMDWLNNINEELQQMTGLVSQLLLLARIDSHQYVLEKRNFPLDHVVARVAESFGPLAAAKQIRLETESGGPALCHGDESHLRRVIENLLDNAIRHTAAGGSIRIALRPAGKSLQLSIADSGEGIPPEHLEKIFDRFHQVDASRSKGKAGLGLAIAKQIIANHGGTIRVASAVGVGTTFTIQLPAAKENGA</sequence>
<keyword evidence="6 12" id="KW-0418">Kinase</keyword>
<dbReference type="SUPFAM" id="SSF55874">
    <property type="entry name" value="ATPase domain of HSP90 chaperone/DNA topoisomerase II/histidine kinase"/>
    <property type="match status" value="1"/>
</dbReference>
<accession>A0A4R1QW34</accession>
<dbReference type="FunFam" id="3.30.565.10:FF:000006">
    <property type="entry name" value="Sensor histidine kinase WalK"/>
    <property type="match status" value="1"/>
</dbReference>
<organism evidence="12 13">
    <name type="scientific">Hydrogenispora ethanolica</name>
    <dbReference type="NCBI Taxonomy" id="1082276"/>
    <lineage>
        <taxon>Bacteria</taxon>
        <taxon>Bacillati</taxon>
        <taxon>Bacillota</taxon>
        <taxon>Hydrogenispora</taxon>
    </lineage>
</organism>
<dbReference type="SMART" id="SM00388">
    <property type="entry name" value="HisKA"/>
    <property type="match status" value="1"/>
</dbReference>
<dbReference type="RefSeq" id="WP_243663094.1">
    <property type="nucleotide sequence ID" value="NZ_SLUN01000044.1"/>
</dbReference>
<keyword evidence="13" id="KW-1185">Reference proteome</keyword>
<dbReference type="PANTHER" id="PTHR43711">
    <property type="entry name" value="TWO-COMPONENT HISTIDINE KINASE"/>
    <property type="match status" value="1"/>
</dbReference>
<evidence type="ECO:0000256" key="5">
    <source>
        <dbReference type="ARBA" id="ARBA00022679"/>
    </source>
</evidence>
<dbReference type="AlphaFoldDB" id="A0A4R1QW34"/>
<gene>
    <name evidence="12" type="ORF">EDC14_104426</name>
</gene>
<evidence type="ECO:0000256" key="2">
    <source>
        <dbReference type="ARBA" id="ARBA00004370"/>
    </source>
</evidence>
<dbReference type="InterPro" id="IPR003594">
    <property type="entry name" value="HATPase_dom"/>
</dbReference>
<dbReference type="CDD" id="cd00082">
    <property type="entry name" value="HisKA"/>
    <property type="match status" value="1"/>
</dbReference>
<dbReference type="SUPFAM" id="SSF47384">
    <property type="entry name" value="Homodimeric domain of signal transducing histidine kinase"/>
    <property type="match status" value="1"/>
</dbReference>
<evidence type="ECO:0000256" key="1">
    <source>
        <dbReference type="ARBA" id="ARBA00000085"/>
    </source>
</evidence>
<dbReference type="InterPro" id="IPR003661">
    <property type="entry name" value="HisK_dim/P_dom"/>
</dbReference>
<dbReference type="Pfam" id="PF00512">
    <property type="entry name" value="HisKA"/>
    <property type="match status" value="1"/>
</dbReference>
<dbReference type="GO" id="GO:0000155">
    <property type="term" value="F:phosphorelay sensor kinase activity"/>
    <property type="evidence" value="ECO:0007669"/>
    <property type="project" value="InterPro"/>
</dbReference>
<feature type="region of interest" description="Disordered" evidence="9">
    <location>
        <begin position="58"/>
        <end position="79"/>
    </location>
</feature>
<dbReference type="Pfam" id="PF02518">
    <property type="entry name" value="HATPase_c"/>
    <property type="match status" value="1"/>
</dbReference>
<evidence type="ECO:0000256" key="7">
    <source>
        <dbReference type="ARBA" id="ARBA00023012"/>
    </source>
</evidence>
<comment type="caution">
    <text evidence="12">The sequence shown here is derived from an EMBL/GenBank/DDBJ whole genome shotgun (WGS) entry which is preliminary data.</text>
</comment>
<dbReference type="SMART" id="SM00387">
    <property type="entry name" value="HATPase_c"/>
    <property type="match status" value="1"/>
</dbReference>
<keyword evidence="4" id="KW-0597">Phosphoprotein</keyword>
<evidence type="ECO:0000256" key="3">
    <source>
        <dbReference type="ARBA" id="ARBA00012438"/>
    </source>
</evidence>
<keyword evidence="7" id="KW-0902">Two-component regulatory system</keyword>
<comment type="catalytic activity">
    <reaction evidence="1">
        <text>ATP + protein L-histidine = ADP + protein N-phospho-L-histidine.</text>
        <dbReference type="EC" id="2.7.13.3"/>
    </reaction>
</comment>
<proteinExistence type="predicted"/>
<dbReference type="InterPro" id="IPR036890">
    <property type="entry name" value="HATPase_C_sf"/>
</dbReference>
<dbReference type="PANTHER" id="PTHR43711:SF1">
    <property type="entry name" value="HISTIDINE KINASE 1"/>
    <property type="match status" value="1"/>
</dbReference>
<dbReference type="InterPro" id="IPR050736">
    <property type="entry name" value="Sensor_HK_Regulatory"/>
</dbReference>
<evidence type="ECO:0000256" key="6">
    <source>
        <dbReference type="ARBA" id="ARBA00022777"/>
    </source>
</evidence>
<evidence type="ECO:0000313" key="12">
    <source>
        <dbReference type="EMBL" id="TCL57877.1"/>
    </source>
</evidence>
<evidence type="ECO:0000256" key="9">
    <source>
        <dbReference type="SAM" id="MobiDB-lite"/>
    </source>
</evidence>
<dbReference type="InterPro" id="IPR005467">
    <property type="entry name" value="His_kinase_dom"/>
</dbReference>
<evidence type="ECO:0000256" key="10">
    <source>
        <dbReference type="SAM" id="Phobius"/>
    </source>
</evidence>
<dbReference type="EMBL" id="SLUN01000044">
    <property type="protein sequence ID" value="TCL57877.1"/>
    <property type="molecule type" value="Genomic_DNA"/>
</dbReference>
<dbReference type="Proteomes" id="UP000295008">
    <property type="component" value="Unassembled WGS sequence"/>
</dbReference>
<keyword evidence="10" id="KW-1133">Transmembrane helix</keyword>
<feature type="transmembrane region" description="Helical" evidence="10">
    <location>
        <begin position="212"/>
        <end position="234"/>
    </location>
</feature>
<feature type="compositionally biased region" description="Pro residues" evidence="9">
    <location>
        <begin position="58"/>
        <end position="69"/>
    </location>
</feature>
<dbReference type="InterPro" id="IPR004358">
    <property type="entry name" value="Sig_transdc_His_kin-like_C"/>
</dbReference>
<dbReference type="Gene3D" id="3.30.565.10">
    <property type="entry name" value="Histidine kinase-like ATPase, C-terminal domain"/>
    <property type="match status" value="1"/>
</dbReference>
<comment type="subcellular location">
    <subcellularLocation>
        <location evidence="2">Membrane</location>
    </subcellularLocation>
</comment>
<name>A0A4R1QW34_HYDET</name>
<keyword evidence="10" id="KW-0812">Transmembrane</keyword>
<keyword evidence="5" id="KW-0808">Transferase</keyword>
<dbReference type="PROSITE" id="PS50109">
    <property type="entry name" value="HIS_KIN"/>
    <property type="match status" value="1"/>
</dbReference>
<feature type="transmembrane region" description="Helical" evidence="10">
    <location>
        <begin position="6"/>
        <end position="32"/>
    </location>
</feature>
<feature type="domain" description="Histidine kinase" evidence="11">
    <location>
        <begin position="255"/>
        <end position="470"/>
    </location>
</feature>
<dbReference type="FunFam" id="1.10.287.130:FF:000001">
    <property type="entry name" value="Two-component sensor histidine kinase"/>
    <property type="match status" value="1"/>
</dbReference>
<dbReference type="InterPro" id="IPR036097">
    <property type="entry name" value="HisK_dim/P_sf"/>
</dbReference>
<evidence type="ECO:0000256" key="8">
    <source>
        <dbReference type="ARBA" id="ARBA00023136"/>
    </source>
</evidence>
<reference evidence="12 13" key="1">
    <citation type="submission" date="2019-03" db="EMBL/GenBank/DDBJ databases">
        <title>Genomic Encyclopedia of Type Strains, Phase IV (KMG-IV): sequencing the most valuable type-strain genomes for metagenomic binning, comparative biology and taxonomic classification.</title>
        <authorList>
            <person name="Goeker M."/>
        </authorList>
    </citation>
    <scope>NUCLEOTIDE SEQUENCE [LARGE SCALE GENOMIC DNA]</scope>
    <source>
        <strain evidence="12 13">LX-B</strain>
    </source>
</reference>
<evidence type="ECO:0000259" key="11">
    <source>
        <dbReference type="PROSITE" id="PS50109"/>
    </source>
</evidence>
<dbReference type="GO" id="GO:0016020">
    <property type="term" value="C:membrane"/>
    <property type="evidence" value="ECO:0007669"/>
    <property type="project" value="UniProtKB-SubCell"/>
</dbReference>
<evidence type="ECO:0000313" key="13">
    <source>
        <dbReference type="Proteomes" id="UP000295008"/>
    </source>
</evidence>
<dbReference type="Gene3D" id="1.10.287.130">
    <property type="match status" value="1"/>
</dbReference>
<protein>
    <recommendedName>
        <fullName evidence="3">histidine kinase</fullName>
        <ecNumber evidence="3">2.7.13.3</ecNumber>
    </recommendedName>
</protein>
<dbReference type="CDD" id="cd00075">
    <property type="entry name" value="HATPase"/>
    <property type="match status" value="1"/>
</dbReference>
<dbReference type="EC" id="2.7.13.3" evidence="3"/>
<evidence type="ECO:0000256" key="4">
    <source>
        <dbReference type="ARBA" id="ARBA00022553"/>
    </source>
</evidence>